<feature type="transmembrane region" description="Helical" evidence="1">
    <location>
        <begin position="240"/>
        <end position="259"/>
    </location>
</feature>
<dbReference type="STRING" id="257708.RGI145_03290"/>
<feature type="transmembrane region" description="Helical" evidence="1">
    <location>
        <begin position="89"/>
        <end position="107"/>
    </location>
</feature>
<dbReference type="KEGG" id="rgi:RGI145_03290"/>
<keyword evidence="1" id="KW-0812">Transmembrane</keyword>
<evidence type="ECO:0000313" key="3">
    <source>
        <dbReference type="Proteomes" id="UP000185494"/>
    </source>
</evidence>
<proteinExistence type="predicted"/>
<dbReference type="Proteomes" id="UP000185494">
    <property type="component" value="Chromosome 1"/>
</dbReference>
<keyword evidence="1" id="KW-0472">Membrane</keyword>
<protein>
    <recommendedName>
        <fullName evidence="4">TspO/MBR family</fullName>
    </recommendedName>
</protein>
<feature type="transmembrane region" description="Helical" evidence="1">
    <location>
        <begin position="59"/>
        <end position="77"/>
    </location>
</feature>
<dbReference type="eggNOG" id="COG0474">
    <property type="taxonomic scope" value="Bacteria"/>
</dbReference>
<evidence type="ECO:0000256" key="1">
    <source>
        <dbReference type="SAM" id="Phobius"/>
    </source>
</evidence>
<feature type="transmembrane region" description="Helical" evidence="1">
    <location>
        <begin position="151"/>
        <end position="174"/>
    </location>
</feature>
<feature type="transmembrane region" description="Helical" evidence="1">
    <location>
        <begin position="215"/>
        <end position="234"/>
    </location>
</feature>
<evidence type="ECO:0000313" key="2">
    <source>
        <dbReference type="EMBL" id="APT56280.1"/>
    </source>
</evidence>
<name>A0A1L7AC45_9PROT</name>
<dbReference type="InterPro" id="IPR038330">
    <property type="entry name" value="TspO/MBR-related_sf"/>
</dbReference>
<accession>A0A1L7AC45</accession>
<dbReference type="Gene3D" id="1.20.1260.100">
    <property type="entry name" value="TspO/MBR protein"/>
    <property type="match status" value="1"/>
</dbReference>
<feature type="transmembrane region" description="Helical" evidence="1">
    <location>
        <begin position="186"/>
        <end position="208"/>
    </location>
</feature>
<reference evidence="2 3" key="1">
    <citation type="submission" date="2016-05" db="EMBL/GenBank/DDBJ databases">
        <title>Complete Genome and Methylome Analysis of Psychrotrophic Bacterial Isolates from Antarctic Lake Untersee.</title>
        <authorList>
            <person name="Fomenkov A."/>
            <person name="Akimov V.N."/>
            <person name="Vasilyeva L.V."/>
            <person name="Andersen D."/>
            <person name="Vincze T."/>
            <person name="Roberts R.J."/>
        </authorList>
    </citation>
    <scope>NUCLEOTIDE SEQUENCE [LARGE SCALE GENOMIC DNA]</scope>
    <source>
        <strain evidence="2 3">U14-5</strain>
    </source>
</reference>
<gene>
    <name evidence="2" type="ORF">RGI145_03290</name>
</gene>
<dbReference type="EMBL" id="CP015583">
    <property type="protein sequence ID" value="APT56280.1"/>
    <property type="molecule type" value="Genomic_DNA"/>
</dbReference>
<dbReference type="AlphaFoldDB" id="A0A1L7AC45"/>
<sequence>MLCVFPGESPVPSEQTRRVLALILPLLQIVVGLLPLVGVGTSMAVVSGSSQTPVVPASYAFPIMWTVLFALSLAYGVWQILPMNHADPLLSRVGWPLVGVFALNTLWEAVAQFSGRNGFFLVAIMLLNVVCALAAFFLARRGVEPSRSGRWLVLPLTGLMAGWLTAACFANISGAARVAGIIPVEGMVATVAAVLLLLAAGGFAAAVVWAAKGSVWYLGGVGWALVAVVVANLGANQLDVLAALAAAVMLALVAGVAWTRRVPGRRGKQFGA</sequence>
<evidence type="ECO:0008006" key="4">
    <source>
        <dbReference type="Google" id="ProtNLM"/>
    </source>
</evidence>
<keyword evidence="1" id="KW-1133">Transmembrane helix</keyword>
<feature type="transmembrane region" description="Helical" evidence="1">
    <location>
        <begin position="19"/>
        <end position="39"/>
    </location>
</feature>
<feature type="transmembrane region" description="Helical" evidence="1">
    <location>
        <begin position="119"/>
        <end position="139"/>
    </location>
</feature>
<organism evidence="2 3">
    <name type="scientific">Roseomonas gilardii</name>
    <dbReference type="NCBI Taxonomy" id="257708"/>
    <lineage>
        <taxon>Bacteria</taxon>
        <taxon>Pseudomonadati</taxon>
        <taxon>Pseudomonadota</taxon>
        <taxon>Alphaproteobacteria</taxon>
        <taxon>Acetobacterales</taxon>
        <taxon>Roseomonadaceae</taxon>
        <taxon>Roseomonas</taxon>
    </lineage>
</organism>